<protein>
    <recommendedName>
        <fullName evidence="1">AB hydrolase-1 domain-containing protein</fullName>
    </recommendedName>
</protein>
<dbReference type="SUPFAM" id="SSF53474">
    <property type="entry name" value="alpha/beta-Hydrolases"/>
    <property type="match status" value="1"/>
</dbReference>
<dbReference type="PANTHER" id="PTHR43433">
    <property type="entry name" value="HYDROLASE, ALPHA/BETA FOLD FAMILY PROTEIN"/>
    <property type="match status" value="1"/>
</dbReference>
<dbReference type="GO" id="GO:0004806">
    <property type="term" value="F:triacylglycerol lipase activity"/>
    <property type="evidence" value="ECO:0007669"/>
    <property type="project" value="TreeGrafter"/>
</dbReference>
<dbReference type="STRING" id="913774.A0A0C3HFK0"/>
<reference evidence="3" key="2">
    <citation type="submission" date="2015-01" db="EMBL/GenBank/DDBJ databases">
        <title>Evolutionary Origins and Diversification of the Mycorrhizal Mutualists.</title>
        <authorList>
            <consortium name="DOE Joint Genome Institute"/>
            <consortium name="Mycorrhizal Genomics Consortium"/>
            <person name="Kohler A."/>
            <person name="Kuo A."/>
            <person name="Nagy L.G."/>
            <person name="Floudas D."/>
            <person name="Copeland A."/>
            <person name="Barry K.W."/>
            <person name="Cichocki N."/>
            <person name="Veneault-Fourrey C."/>
            <person name="LaButti K."/>
            <person name="Lindquist E.A."/>
            <person name="Lipzen A."/>
            <person name="Lundell T."/>
            <person name="Morin E."/>
            <person name="Murat C."/>
            <person name="Riley R."/>
            <person name="Ohm R."/>
            <person name="Sun H."/>
            <person name="Tunlid A."/>
            <person name="Henrissat B."/>
            <person name="Grigoriev I.V."/>
            <person name="Hibbett D.S."/>
            <person name="Martin F."/>
        </authorList>
    </citation>
    <scope>NUCLEOTIDE SEQUENCE [LARGE SCALE GENOMIC DNA]</scope>
    <source>
        <strain evidence="3">Zn</strain>
    </source>
</reference>
<dbReference type="InterPro" id="IPR000073">
    <property type="entry name" value="AB_hydrolase_1"/>
</dbReference>
<dbReference type="GO" id="GO:0046503">
    <property type="term" value="P:glycerolipid catabolic process"/>
    <property type="evidence" value="ECO:0007669"/>
    <property type="project" value="TreeGrafter"/>
</dbReference>
<feature type="domain" description="AB hydrolase-1" evidence="1">
    <location>
        <begin position="35"/>
        <end position="278"/>
    </location>
</feature>
<sequence length="298" mass="32402">MACVTSPHEFNSTEKIIHANGIDLCVETFGSPTDPPILLLAGGGPAAMLWWNEEFCLRLARGSRFVIRYDPRDSGRSTTYKPGAATYTLPDFANDALAILDEFSLSKAHLVGFSLGGGTCQLLAVRNPDRVASLTLMSTSPVGAHPEETDDLPAPPEKDDEEFGMILPQNWEDPDEAIPFLVGMARSCAAGSLQAFDEEENTALARRVFNRSINIQSFMNHARLVFVRWSRESLPKVKAPTLVIHGTADSVIPYAHGVALSKEIEGASLLTIEGNGHELPRGVWDIIAPSILRHTAIN</sequence>
<accession>A0A0C3HFK0</accession>
<name>A0A0C3HFK0_OIDMZ</name>
<dbReference type="Gene3D" id="3.40.50.1820">
    <property type="entry name" value="alpha/beta hydrolase"/>
    <property type="match status" value="1"/>
</dbReference>
<dbReference type="EMBL" id="KN832870">
    <property type="protein sequence ID" value="KIN06991.1"/>
    <property type="molecule type" value="Genomic_DNA"/>
</dbReference>
<dbReference type="AlphaFoldDB" id="A0A0C3HFK0"/>
<dbReference type="PANTHER" id="PTHR43433:SF5">
    <property type="entry name" value="AB HYDROLASE-1 DOMAIN-CONTAINING PROTEIN"/>
    <property type="match status" value="1"/>
</dbReference>
<dbReference type="InterPro" id="IPR050471">
    <property type="entry name" value="AB_hydrolase"/>
</dbReference>
<dbReference type="OrthoDB" id="190201at2759"/>
<evidence type="ECO:0000313" key="3">
    <source>
        <dbReference type="Proteomes" id="UP000054321"/>
    </source>
</evidence>
<evidence type="ECO:0000313" key="2">
    <source>
        <dbReference type="EMBL" id="KIN06991.1"/>
    </source>
</evidence>
<dbReference type="Pfam" id="PF00561">
    <property type="entry name" value="Abhydrolase_1"/>
    <property type="match status" value="1"/>
</dbReference>
<organism evidence="2 3">
    <name type="scientific">Oidiodendron maius (strain Zn)</name>
    <dbReference type="NCBI Taxonomy" id="913774"/>
    <lineage>
        <taxon>Eukaryota</taxon>
        <taxon>Fungi</taxon>
        <taxon>Dikarya</taxon>
        <taxon>Ascomycota</taxon>
        <taxon>Pezizomycotina</taxon>
        <taxon>Leotiomycetes</taxon>
        <taxon>Leotiomycetes incertae sedis</taxon>
        <taxon>Myxotrichaceae</taxon>
        <taxon>Oidiodendron</taxon>
    </lineage>
</organism>
<dbReference type="InParanoid" id="A0A0C3HFK0"/>
<reference evidence="2 3" key="1">
    <citation type="submission" date="2014-04" db="EMBL/GenBank/DDBJ databases">
        <authorList>
            <consortium name="DOE Joint Genome Institute"/>
            <person name="Kuo A."/>
            <person name="Martino E."/>
            <person name="Perotto S."/>
            <person name="Kohler A."/>
            <person name="Nagy L.G."/>
            <person name="Floudas D."/>
            <person name="Copeland A."/>
            <person name="Barry K.W."/>
            <person name="Cichocki N."/>
            <person name="Veneault-Fourrey C."/>
            <person name="LaButti K."/>
            <person name="Lindquist E.A."/>
            <person name="Lipzen A."/>
            <person name="Lundell T."/>
            <person name="Morin E."/>
            <person name="Murat C."/>
            <person name="Sun H."/>
            <person name="Tunlid A."/>
            <person name="Henrissat B."/>
            <person name="Grigoriev I.V."/>
            <person name="Hibbett D.S."/>
            <person name="Martin F."/>
            <person name="Nordberg H.P."/>
            <person name="Cantor M.N."/>
            <person name="Hua S.X."/>
        </authorList>
    </citation>
    <scope>NUCLEOTIDE SEQUENCE [LARGE SCALE GENOMIC DNA]</scope>
    <source>
        <strain evidence="2 3">Zn</strain>
    </source>
</reference>
<gene>
    <name evidence="2" type="ORF">OIDMADRAFT_15969</name>
</gene>
<proteinExistence type="predicted"/>
<dbReference type="Proteomes" id="UP000054321">
    <property type="component" value="Unassembled WGS sequence"/>
</dbReference>
<dbReference type="HOGENOM" id="CLU_020336_0_0_1"/>
<keyword evidence="3" id="KW-1185">Reference proteome</keyword>
<evidence type="ECO:0000259" key="1">
    <source>
        <dbReference type="Pfam" id="PF00561"/>
    </source>
</evidence>
<dbReference type="InterPro" id="IPR029058">
    <property type="entry name" value="AB_hydrolase_fold"/>
</dbReference>